<proteinExistence type="predicted"/>
<dbReference type="STRING" id="1317117.ATO7_15457"/>
<dbReference type="NCBIfam" id="TIGR04274">
    <property type="entry name" value="hypoxanDNAglyco"/>
    <property type="match status" value="1"/>
</dbReference>
<gene>
    <name evidence="1" type="ORF">ATO7_15457</name>
</gene>
<dbReference type="EMBL" id="AQQV01000005">
    <property type="protein sequence ID" value="ORE85193.1"/>
    <property type="molecule type" value="Genomic_DNA"/>
</dbReference>
<dbReference type="SUPFAM" id="SSF52141">
    <property type="entry name" value="Uracil-DNA glycosylase-like"/>
    <property type="match status" value="1"/>
</dbReference>
<dbReference type="AlphaFoldDB" id="A0A1Y1SA19"/>
<keyword evidence="2" id="KW-1185">Reference proteome</keyword>
<reference evidence="1 2" key="1">
    <citation type="submission" date="2013-04" db="EMBL/GenBank/DDBJ databases">
        <title>Oceanococcus atlanticus 22II-S10r2 Genome Sequencing.</title>
        <authorList>
            <person name="Lai Q."/>
            <person name="Li G."/>
            <person name="Shao Z."/>
        </authorList>
    </citation>
    <scope>NUCLEOTIDE SEQUENCE [LARGE SCALE GENOMIC DNA]</scope>
    <source>
        <strain evidence="1 2">22II-S10r2</strain>
    </source>
</reference>
<dbReference type="InterPro" id="IPR026353">
    <property type="entry name" value="Hypoxan-DNA_Glyclase"/>
</dbReference>
<dbReference type="Gene3D" id="3.40.470.10">
    <property type="entry name" value="Uracil-DNA glycosylase-like domain"/>
    <property type="match status" value="1"/>
</dbReference>
<evidence type="ECO:0000313" key="2">
    <source>
        <dbReference type="Proteomes" id="UP000192342"/>
    </source>
</evidence>
<dbReference type="InterPro" id="IPR036895">
    <property type="entry name" value="Uracil-DNA_glycosylase-like_sf"/>
</dbReference>
<organism evidence="1 2">
    <name type="scientific">Oceanococcus atlanticus</name>
    <dbReference type="NCBI Taxonomy" id="1317117"/>
    <lineage>
        <taxon>Bacteria</taxon>
        <taxon>Pseudomonadati</taxon>
        <taxon>Pseudomonadota</taxon>
        <taxon>Gammaproteobacteria</taxon>
        <taxon>Chromatiales</taxon>
        <taxon>Oceanococcaceae</taxon>
        <taxon>Oceanococcus</taxon>
    </lineage>
</organism>
<dbReference type="CDD" id="cd10032">
    <property type="entry name" value="UDG-F6_HDG"/>
    <property type="match status" value="1"/>
</dbReference>
<evidence type="ECO:0008006" key="3">
    <source>
        <dbReference type="Google" id="ProtNLM"/>
    </source>
</evidence>
<sequence length="145" mass="16428">MPSVQSLKQQAYYGHPRNRFWPLIAALFDGDAQAPYAQRVQHLLNQDIALWDVLARCIRPGSADADIRSDSEIPNRIDRLLNEHPGITRVYFNGAAAQTCFHRHFSHLTTRNSQRLPSTSPANAAWSLNDLIRDWAPLRDSLRGA</sequence>
<accession>A0A1Y1SA19</accession>
<comment type="caution">
    <text evidence="1">The sequence shown here is derived from an EMBL/GenBank/DDBJ whole genome shotgun (WGS) entry which is preliminary data.</text>
</comment>
<protein>
    <recommendedName>
        <fullName evidence="3">DNA-deoxyinosine glycosylase</fullName>
    </recommendedName>
</protein>
<name>A0A1Y1SA19_9GAMM</name>
<dbReference type="Proteomes" id="UP000192342">
    <property type="component" value="Unassembled WGS sequence"/>
</dbReference>
<evidence type="ECO:0000313" key="1">
    <source>
        <dbReference type="EMBL" id="ORE85193.1"/>
    </source>
</evidence>